<dbReference type="InterPro" id="IPR009061">
    <property type="entry name" value="DNA-bd_dom_put_sf"/>
</dbReference>
<dbReference type="Pfam" id="PF13411">
    <property type="entry name" value="MerR_1"/>
    <property type="match status" value="1"/>
</dbReference>
<dbReference type="SMART" id="SM00422">
    <property type="entry name" value="HTH_MERR"/>
    <property type="match status" value="1"/>
</dbReference>
<dbReference type="GO" id="GO:0003700">
    <property type="term" value="F:DNA-binding transcription factor activity"/>
    <property type="evidence" value="ECO:0007669"/>
    <property type="project" value="InterPro"/>
</dbReference>
<protein>
    <submittedName>
        <fullName evidence="4">MerR family transcriptional regulator</fullName>
    </submittedName>
</protein>
<dbReference type="PANTHER" id="PTHR30204">
    <property type="entry name" value="REDOX-CYCLING DRUG-SENSING TRANSCRIPTIONAL ACTIVATOR SOXR"/>
    <property type="match status" value="1"/>
</dbReference>
<organism evidence="4 5">
    <name type="scientific">Parafrankia soli</name>
    <dbReference type="NCBI Taxonomy" id="2599596"/>
    <lineage>
        <taxon>Bacteria</taxon>
        <taxon>Bacillati</taxon>
        <taxon>Actinomycetota</taxon>
        <taxon>Actinomycetes</taxon>
        <taxon>Frankiales</taxon>
        <taxon>Frankiaceae</taxon>
        <taxon>Parafrankia</taxon>
    </lineage>
</organism>
<proteinExistence type="predicted"/>
<evidence type="ECO:0000256" key="2">
    <source>
        <dbReference type="SAM" id="MobiDB-lite"/>
    </source>
</evidence>
<dbReference type="Proteomes" id="UP000179769">
    <property type="component" value="Unassembled WGS sequence"/>
</dbReference>
<dbReference type="InterPro" id="IPR047057">
    <property type="entry name" value="MerR_fam"/>
</dbReference>
<dbReference type="SUPFAM" id="SSF46955">
    <property type="entry name" value="Putative DNA-binding domain"/>
    <property type="match status" value="1"/>
</dbReference>
<evidence type="ECO:0000256" key="1">
    <source>
        <dbReference type="ARBA" id="ARBA00023125"/>
    </source>
</evidence>
<comment type="caution">
    <text evidence="4">The sequence shown here is derived from an EMBL/GenBank/DDBJ whole genome shotgun (WGS) entry which is preliminary data.</text>
</comment>
<evidence type="ECO:0000259" key="3">
    <source>
        <dbReference type="PROSITE" id="PS50937"/>
    </source>
</evidence>
<dbReference type="InterPro" id="IPR000551">
    <property type="entry name" value="MerR-type_HTH_dom"/>
</dbReference>
<dbReference type="EMBL" id="MAXA01000213">
    <property type="protein sequence ID" value="OHV28416.1"/>
    <property type="molecule type" value="Genomic_DNA"/>
</dbReference>
<accession>A0A1S1Q486</accession>
<dbReference type="Gene3D" id="1.10.1660.10">
    <property type="match status" value="1"/>
</dbReference>
<reference evidence="5" key="1">
    <citation type="submission" date="2016-07" db="EMBL/GenBank/DDBJ databases">
        <title>Frankia sp. NRRL B-16219 Genome sequencing.</title>
        <authorList>
            <person name="Ghodhbane-Gtari F."/>
            <person name="Swanson E."/>
            <person name="Gueddou A."/>
            <person name="Louati M."/>
            <person name="Nouioui I."/>
            <person name="Hezbri K."/>
            <person name="Abebe-Akele F."/>
            <person name="Simpson S."/>
            <person name="Morris K."/>
            <person name="Thomas K."/>
            <person name="Gtari M."/>
            <person name="Tisa L.S."/>
        </authorList>
    </citation>
    <scope>NUCLEOTIDE SEQUENCE [LARGE SCALE GENOMIC DNA]</scope>
    <source>
        <strain evidence="5">NRRL B-16219</strain>
    </source>
</reference>
<evidence type="ECO:0000313" key="5">
    <source>
        <dbReference type="Proteomes" id="UP000179769"/>
    </source>
</evidence>
<feature type="domain" description="HTH merR-type" evidence="3">
    <location>
        <begin position="63"/>
        <end position="115"/>
    </location>
</feature>
<dbReference type="OrthoDB" id="3191171at2"/>
<evidence type="ECO:0000313" key="4">
    <source>
        <dbReference type="EMBL" id="OHV28416.1"/>
    </source>
</evidence>
<sequence length="271" mass="29047">MSGGSSAAAEPMRSSGRAEESRPGSSRRGGPGQRPEDAAKTLNIGEVLDRLRTEYPDITLSKIRYLESEGLVEPARTSANYRKYSLDDVMRLRHVLHAQRERYLPLRVIKEELAALDRGDTPLPRTGPRAVPDRPAVRGLDGLLGAERVRLSRRELLAASGLDDDSLAELEGNGLVGPIAGGGYYDSDALLVARTVALLAAHGVQARHLRAARAAADREAGLIEAAVAPLRSGRLSESDGRAAETADELATLLVRMHAALLRTRLTGSRPG</sequence>
<dbReference type="GO" id="GO:0003677">
    <property type="term" value="F:DNA binding"/>
    <property type="evidence" value="ECO:0007669"/>
    <property type="project" value="UniProtKB-KW"/>
</dbReference>
<keyword evidence="1" id="KW-0238">DNA-binding</keyword>
<dbReference type="CDD" id="cd00592">
    <property type="entry name" value="HTH_MerR-like"/>
    <property type="match status" value="1"/>
</dbReference>
<keyword evidence="5" id="KW-1185">Reference proteome</keyword>
<dbReference type="PROSITE" id="PS50937">
    <property type="entry name" value="HTH_MERR_2"/>
    <property type="match status" value="1"/>
</dbReference>
<dbReference type="AlphaFoldDB" id="A0A1S1Q486"/>
<gene>
    <name evidence="4" type="ORF">BBK14_03970</name>
</gene>
<feature type="region of interest" description="Disordered" evidence="2">
    <location>
        <begin position="1"/>
        <end position="41"/>
    </location>
</feature>
<dbReference type="PANTHER" id="PTHR30204:SF89">
    <property type="entry name" value="HTH MERR-TYPE DOMAIN-CONTAINING PROTEIN"/>
    <property type="match status" value="1"/>
</dbReference>
<name>A0A1S1Q486_9ACTN</name>